<evidence type="ECO:0000256" key="9">
    <source>
        <dbReference type="HAMAP-Rule" id="MF_01057"/>
    </source>
</evidence>
<dbReference type="GO" id="GO:0008176">
    <property type="term" value="F:tRNA (guanine(46)-N7)-methyltransferase activity"/>
    <property type="evidence" value="ECO:0007669"/>
    <property type="project" value="UniProtKB-UniRule"/>
</dbReference>
<dbReference type="RefSeq" id="WP_118910152.1">
    <property type="nucleotide sequence ID" value="NZ_QOCS01000005.1"/>
</dbReference>
<comment type="catalytic activity">
    <reaction evidence="1 9">
        <text>guanosine(46) in tRNA + S-adenosyl-L-methionine = N(7)-methylguanosine(46) in tRNA + S-adenosyl-L-homocysteine</text>
        <dbReference type="Rhea" id="RHEA:42708"/>
        <dbReference type="Rhea" id="RHEA-COMP:10188"/>
        <dbReference type="Rhea" id="RHEA-COMP:10189"/>
        <dbReference type="ChEBI" id="CHEBI:57856"/>
        <dbReference type="ChEBI" id="CHEBI:59789"/>
        <dbReference type="ChEBI" id="CHEBI:74269"/>
        <dbReference type="ChEBI" id="CHEBI:74480"/>
        <dbReference type="EC" id="2.1.1.33"/>
    </reaction>
</comment>
<dbReference type="FunFam" id="3.40.50.150:FF:000035">
    <property type="entry name" value="tRNA (guanine-N(7)-)-methyltransferase"/>
    <property type="match status" value="1"/>
</dbReference>
<dbReference type="PANTHER" id="PTHR23417:SF14">
    <property type="entry name" value="PENTACOTRIPEPTIDE-REPEAT REGION OF PRORP DOMAIN-CONTAINING PROTEIN"/>
    <property type="match status" value="1"/>
</dbReference>
<feature type="binding site" evidence="9">
    <location>
        <position position="154"/>
    </location>
    <ligand>
        <name>substrate</name>
    </ligand>
</feature>
<dbReference type="EMBL" id="QOCS01000005">
    <property type="protein sequence ID" value="RHW48395.1"/>
    <property type="molecule type" value="Genomic_DNA"/>
</dbReference>
<evidence type="ECO:0000256" key="6">
    <source>
        <dbReference type="ARBA" id="ARBA00022694"/>
    </source>
</evidence>
<keyword evidence="4 9" id="KW-0808">Transferase</keyword>
<comment type="caution">
    <text evidence="9">Lacks conserved residue(s) required for the propagation of feature annotation.</text>
</comment>
<evidence type="ECO:0000256" key="5">
    <source>
        <dbReference type="ARBA" id="ARBA00022691"/>
    </source>
</evidence>
<dbReference type="Proteomes" id="UP000284822">
    <property type="component" value="Unassembled WGS sequence"/>
</dbReference>
<dbReference type="AlphaFoldDB" id="A0A3R6XT93"/>
<dbReference type="SUPFAM" id="SSF53335">
    <property type="entry name" value="S-adenosyl-L-methionine-dependent methyltransferases"/>
    <property type="match status" value="1"/>
</dbReference>
<evidence type="ECO:0000313" key="10">
    <source>
        <dbReference type="EMBL" id="RHW48395.1"/>
    </source>
</evidence>
<evidence type="ECO:0000256" key="2">
    <source>
        <dbReference type="ARBA" id="ARBA00003015"/>
    </source>
</evidence>
<feature type="binding site" evidence="9">
    <location>
        <begin position="192"/>
        <end position="195"/>
    </location>
    <ligand>
        <name>substrate</name>
    </ligand>
</feature>
<dbReference type="UniPathway" id="UPA00989"/>
<dbReference type="EC" id="2.1.1.33" evidence="9"/>
<comment type="similarity">
    <text evidence="8 9">Belongs to the class I-like SAM-binding methyltransferase superfamily. TrmB family.</text>
</comment>
<feature type="binding site" evidence="9">
    <location>
        <position position="96"/>
    </location>
    <ligand>
        <name>S-adenosyl-L-methionine</name>
        <dbReference type="ChEBI" id="CHEBI:59789"/>
    </ligand>
</feature>
<feature type="binding site" evidence="9">
    <location>
        <position position="122"/>
    </location>
    <ligand>
        <name>substrate</name>
    </ligand>
</feature>
<comment type="pathway">
    <text evidence="7 9">tRNA modification; N(7)-methylguanine-tRNA biosynthesis.</text>
</comment>
<dbReference type="Pfam" id="PF02390">
    <property type="entry name" value="Methyltransf_4"/>
    <property type="match status" value="1"/>
</dbReference>
<keyword evidence="3 9" id="KW-0489">Methyltransferase</keyword>
<comment type="caution">
    <text evidence="10">The sequence shown here is derived from an EMBL/GenBank/DDBJ whole genome shotgun (WGS) entry which is preliminary data.</text>
</comment>
<evidence type="ECO:0000256" key="1">
    <source>
        <dbReference type="ARBA" id="ARBA00000142"/>
    </source>
</evidence>
<dbReference type="InterPro" id="IPR055361">
    <property type="entry name" value="tRNA_methyltr_TrmB_bact"/>
</dbReference>
<dbReference type="NCBIfam" id="TIGR00091">
    <property type="entry name" value="tRNA (guanosine(46)-N7)-methyltransferase TrmB"/>
    <property type="match status" value="1"/>
</dbReference>
<evidence type="ECO:0000313" key="11">
    <source>
        <dbReference type="Proteomes" id="UP000284822"/>
    </source>
</evidence>
<keyword evidence="5 9" id="KW-0949">S-adenosyl-L-methionine</keyword>
<dbReference type="GO" id="GO:0043527">
    <property type="term" value="C:tRNA methyltransferase complex"/>
    <property type="evidence" value="ECO:0007669"/>
    <property type="project" value="TreeGrafter"/>
</dbReference>
<feature type="binding site" evidence="9">
    <location>
        <position position="69"/>
    </location>
    <ligand>
        <name>S-adenosyl-L-methionine</name>
        <dbReference type="ChEBI" id="CHEBI:59789"/>
    </ligand>
</feature>
<dbReference type="NCBIfam" id="NF001080">
    <property type="entry name" value="PRK00121.2-2"/>
    <property type="match status" value="1"/>
</dbReference>
<feature type="binding site" evidence="9">
    <location>
        <position position="118"/>
    </location>
    <ligand>
        <name>S-adenosyl-L-methionine</name>
        <dbReference type="ChEBI" id="CHEBI:59789"/>
    </ligand>
</feature>
<feature type="binding site" evidence="9">
    <location>
        <position position="44"/>
    </location>
    <ligand>
        <name>S-adenosyl-L-methionine</name>
        <dbReference type="ChEBI" id="CHEBI:59789"/>
    </ligand>
</feature>
<dbReference type="HAMAP" id="MF_01057">
    <property type="entry name" value="tRNA_methyltr_TrmB"/>
    <property type="match status" value="1"/>
</dbReference>
<dbReference type="PROSITE" id="PS51625">
    <property type="entry name" value="SAM_MT_TRMB"/>
    <property type="match status" value="1"/>
</dbReference>
<gene>
    <name evidence="9" type="primary">trmB</name>
    <name evidence="10" type="ORF">DS832_02215</name>
</gene>
<dbReference type="InterPro" id="IPR029063">
    <property type="entry name" value="SAM-dependent_MTases_sf"/>
</dbReference>
<name>A0A3R6XT93_9LACO</name>
<dbReference type="PANTHER" id="PTHR23417">
    <property type="entry name" value="3-DEOXY-D-MANNO-OCTULOSONIC-ACID TRANSFERASE/TRNA GUANINE-N 7 - -METHYLTRANSFERASE"/>
    <property type="match status" value="1"/>
</dbReference>
<evidence type="ECO:0000256" key="4">
    <source>
        <dbReference type="ARBA" id="ARBA00022679"/>
    </source>
</evidence>
<dbReference type="InterPro" id="IPR003358">
    <property type="entry name" value="tRNA_(Gua-N-7)_MeTrfase_Trmb"/>
</dbReference>
<dbReference type="Gene3D" id="3.40.50.150">
    <property type="entry name" value="Vaccinia Virus protein VP39"/>
    <property type="match status" value="1"/>
</dbReference>
<reference evidence="10 11" key="1">
    <citation type="submission" date="2018-07" db="EMBL/GenBank/DDBJ databases">
        <title>Genome sequences of six Lactobacillus spp. isolated from bumble bee guts.</title>
        <authorList>
            <person name="Motta E.V.S."/>
            <person name="Moran N.A."/>
        </authorList>
    </citation>
    <scope>NUCLEOTIDE SEQUENCE [LARGE SCALE GENOMIC DNA]</scope>
    <source>
        <strain evidence="10 11">LV-8.1</strain>
    </source>
</reference>
<proteinExistence type="inferred from homology"/>
<evidence type="ECO:0000256" key="7">
    <source>
        <dbReference type="ARBA" id="ARBA00060552"/>
    </source>
</evidence>
<keyword evidence="6 9" id="KW-0819">tRNA processing</keyword>
<sequence>MRLRNKPWAEQLIQEHPELISVNPTDMAGKWQTKFAQVQPIELELGSGKGKFIIEKAQKNPQINYLAMEVQTAALGMILKRQIELQLPNLQLLQANGRDINSLFAREEITKLYLNFSDPWPKTRHTKRRLTAPNFLEQYQDILLAPGNIEFKTDNQGLFEYSLVSCNNFGMKFDEVLLDLHQSERATANITTEYEEKFSKKGQPIYFLAAHFK</sequence>
<comment type="function">
    <text evidence="2 9">Catalyzes the formation of N(7)-methylguanine at position 46 (m7G46) in tRNA.</text>
</comment>
<evidence type="ECO:0000256" key="3">
    <source>
        <dbReference type="ARBA" id="ARBA00022603"/>
    </source>
</evidence>
<evidence type="ECO:0000256" key="8">
    <source>
        <dbReference type="ARBA" id="ARBA00060767"/>
    </source>
</evidence>
<protein>
    <recommendedName>
        <fullName evidence="9">tRNA (guanine-N(7)-)-methyltransferase</fullName>
        <ecNumber evidence="9">2.1.1.33</ecNumber>
    </recommendedName>
    <alternativeName>
        <fullName evidence="9">tRNA (guanine(46)-N(7))-methyltransferase</fullName>
    </alternativeName>
    <alternativeName>
        <fullName evidence="9">tRNA(m7G46)-methyltransferase</fullName>
    </alternativeName>
</protein>
<accession>A0A3R6XT93</accession>
<organism evidence="10 11">
    <name type="scientific">Bombilactobacillus bombi</name>
    <dbReference type="NCBI Taxonomy" id="1303590"/>
    <lineage>
        <taxon>Bacteria</taxon>
        <taxon>Bacillati</taxon>
        <taxon>Bacillota</taxon>
        <taxon>Bacilli</taxon>
        <taxon>Lactobacillales</taxon>
        <taxon>Lactobacillaceae</taxon>
        <taxon>Bombilactobacillus</taxon>
    </lineage>
</organism>